<dbReference type="InterPro" id="IPR004827">
    <property type="entry name" value="bZIP"/>
</dbReference>
<dbReference type="PANTHER" id="PTHR46164">
    <property type="entry name" value="ATF6, ISOFORM C"/>
    <property type="match status" value="1"/>
</dbReference>
<dbReference type="InterPro" id="IPR051882">
    <property type="entry name" value="ATF_bZIP_TF"/>
</dbReference>
<comment type="subcellular location">
    <subcellularLocation>
        <location evidence="1">Membrane</location>
        <topology evidence="1">Single-pass membrane protein</topology>
    </subcellularLocation>
</comment>
<evidence type="ECO:0000256" key="5">
    <source>
        <dbReference type="ARBA" id="ARBA00023163"/>
    </source>
</evidence>
<name>A0ABN7SBK8_OIKDI</name>
<accession>A0ABN7SBK8</accession>
<dbReference type="Pfam" id="PF00170">
    <property type="entry name" value="bZIP_1"/>
    <property type="match status" value="1"/>
</dbReference>
<comment type="similarity">
    <text evidence="2">Belongs to the bZIP family. ATF subfamily.</text>
</comment>
<feature type="region of interest" description="Disordered" evidence="7">
    <location>
        <begin position="26"/>
        <end position="85"/>
    </location>
</feature>
<keyword evidence="4" id="KW-0238">DNA-binding</keyword>
<evidence type="ECO:0000313" key="9">
    <source>
        <dbReference type="EMBL" id="CAG5091693.1"/>
    </source>
</evidence>
<dbReference type="InterPro" id="IPR046347">
    <property type="entry name" value="bZIP_sf"/>
</dbReference>
<keyword evidence="6" id="KW-0539">Nucleus</keyword>
<dbReference type="PROSITE" id="PS50217">
    <property type="entry name" value="BZIP"/>
    <property type="match status" value="1"/>
</dbReference>
<feature type="region of interest" description="Disordered" evidence="7">
    <location>
        <begin position="257"/>
        <end position="286"/>
    </location>
</feature>
<feature type="compositionally biased region" description="Basic and acidic residues" evidence="7">
    <location>
        <begin position="257"/>
        <end position="268"/>
    </location>
</feature>
<sequence length="612" mass="68413">MDSDDLGFLDIDQIFADQILTDDFLTEYSGGGSPSSGSSDDGIFGCTDSLSPGLSSSNSTSPTYTASTGSEGASPRDPVYSVYPSGSQSNNLFPLGSDSAYSNESLGSQFVQSANECAQQIQHQSAMSYSQPQTRPPVSRRSAPPYSVKQVPVAQQNNGIEELPMKKARTPLREQRIHATESVQIIKVEPDCEIVDQKSTRLPMVTQSNSVLLKVEPTEFVAKPAQSLSPPQIKIPDILTQACHSIGMDSKGQFYRRSEAQKKAEERKIKNRHSASVSRERKKRHLEETETRNKILIKENEQLKKINKELMEKIRLLQAQIGTTNNSPPKRKRIMASTACLSIVFGLVFMTMPYAPESSGNISPVGGMENVHRGRRLFETNEVANESQFWLDDLVSDLRENHAFNELMYRAHFGSADVKKLVQRKLYEEFKISISPRRMSPSRFRGKLAIDSRTALKKSSKSSSQMCPNAASAQNLNEIHKSFKLWRTESEDINNIGEYNSTETGLVRIAPSKFWTHAELMESLSQIAFRNDTYYVLSNSPLPILAPVQMDNKLSPRMTFVIPAENTTLVDDHIEMHEIVCNVVETKNLVLYRGAVVSVEQEDDDTRIEIEV</sequence>
<keyword evidence="5" id="KW-0804">Transcription</keyword>
<evidence type="ECO:0000256" key="6">
    <source>
        <dbReference type="ARBA" id="ARBA00023242"/>
    </source>
</evidence>
<evidence type="ECO:0000259" key="8">
    <source>
        <dbReference type="PROSITE" id="PS50217"/>
    </source>
</evidence>
<dbReference type="EMBL" id="OU015568">
    <property type="protein sequence ID" value="CAG5091693.1"/>
    <property type="molecule type" value="Genomic_DNA"/>
</dbReference>
<dbReference type="PANTHER" id="PTHR46164:SF3">
    <property type="entry name" value="ATF6, ISOFORM C"/>
    <property type="match status" value="1"/>
</dbReference>
<reference evidence="9 10" key="1">
    <citation type="submission" date="2021-04" db="EMBL/GenBank/DDBJ databases">
        <authorList>
            <person name="Bliznina A."/>
        </authorList>
    </citation>
    <scope>NUCLEOTIDE SEQUENCE [LARGE SCALE GENOMIC DNA]</scope>
</reference>
<keyword evidence="10" id="KW-1185">Reference proteome</keyword>
<feature type="compositionally biased region" description="Polar residues" evidence="7">
    <location>
        <begin position="122"/>
        <end position="133"/>
    </location>
</feature>
<evidence type="ECO:0000313" key="10">
    <source>
        <dbReference type="Proteomes" id="UP001158576"/>
    </source>
</evidence>
<feature type="compositionally biased region" description="Low complexity" evidence="7">
    <location>
        <begin position="35"/>
        <end position="68"/>
    </location>
</feature>
<evidence type="ECO:0000256" key="2">
    <source>
        <dbReference type="ARBA" id="ARBA00009050"/>
    </source>
</evidence>
<proteinExistence type="inferred from homology"/>
<protein>
    <submittedName>
        <fullName evidence="9">Oidioi.mRNA.OKI2018_I69.PAR.g13200.t2.cds</fullName>
    </submittedName>
</protein>
<dbReference type="Gene3D" id="1.20.5.170">
    <property type="match status" value="1"/>
</dbReference>
<dbReference type="Proteomes" id="UP001158576">
    <property type="component" value="Chromosome PAR"/>
</dbReference>
<evidence type="ECO:0000256" key="7">
    <source>
        <dbReference type="SAM" id="MobiDB-lite"/>
    </source>
</evidence>
<dbReference type="SUPFAM" id="SSF57959">
    <property type="entry name" value="Leucine zipper domain"/>
    <property type="match status" value="1"/>
</dbReference>
<evidence type="ECO:0000256" key="1">
    <source>
        <dbReference type="ARBA" id="ARBA00004167"/>
    </source>
</evidence>
<dbReference type="SMART" id="SM00338">
    <property type="entry name" value="BRLZ"/>
    <property type="match status" value="1"/>
</dbReference>
<feature type="domain" description="BZIP" evidence="8">
    <location>
        <begin position="261"/>
        <end position="324"/>
    </location>
</feature>
<keyword evidence="3" id="KW-0805">Transcription regulation</keyword>
<organism evidence="9 10">
    <name type="scientific">Oikopleura dioica</name>
    <name type="common">Tunicate</name>
    <dbReference type="NCBI Taxonomy" id="34765"/>
    <lineage>
        <taxon>Eukaryota</taxon>
        <taxon>Metazoa</taxon>
        <taxon>Chordata</taxon>
        <taxon>Tunicata</taxon>
        <taxon>Appendicularia</taxon>
        <taxon>Copelata</taxon>
        <taxon>Oikopleuridae</taxon>
        <taxon>Oikopleura</taxon>
    </lineage>
</organism>
<evidence type="ECO:0000256" key="3">
    <source>
        <dbReference type="ARBA" id="ARBA00023015"/>
    </source>
</evidence>
<evidence type="ECO:0000256" key="4">
    <source>
        <dbReference type="ARBA" id="ARBA00023125"/>
    </source>
</evidence>
<gene>
    <name evidence="9" type="ORF">OKIOD_LOCUS4758</name>
</gene>
<feature type="region of interest" description="Disordered" evidence="7">
    <location>
        <begin position="122"/>
        <end position="148"/>
    </location>
</feature>
<dbReference type="CDD" id="cd14686">
    <property type="entry name" value="bZIP"/>
    <property type="match status" value="1"/>
</dbReference>